<keyword evidence="3" id="KW-0963">Cytoplasm</keyword>
<dbReference type="PANTHER" id="PTHR10527">
    <property type="entry name" value="IMPORTIN BETA"/>
    <property type="match status" value="1"/>
</dbReference>
<feature type="region of interest" description="Disordered" evidence="6">
    <location>
        <begin position="335"/>
        <end position="401"/>
    </location>
</feature>
<dbReference type="Pfam" id="PF02985">
    <property type="entry name" value="HEAT"/>
    <property type="match status" value="1"/>
</dbReference>
<feature type="compositionally biased region" description="Acidic residues" evidence="6">
    <location>
        <begin position="379"/>
        <end position="400"/>
    </location>
</feature>
<evidence type="ECO:0000256" key="4">
    <source>
        <dbReference type="ARBA" id="ARBA00022737"/>
    </source>
</evidence>
<evidence type="ECO:0000256" key="1">
    <source>
        <dbReference type="ARBA" id="ARBA00004496"/>
    </source>
</evidence>
<keyword evidence="4" id="KW-0677">Repeat</keyword>
<evidence type="ECO:0000256" key="5">
    <source>
        <dbReference type="ARBA" id="ARBA00022927"/>
    </source>
</evidence>
<feature type="compositionally biased region" description="Basic and acidic residues" evidence="6">
    <location>
        <begin position="335"/>
        <end position="367"/>
    </location>
</feature>
<dbReference type="InterPro" id="IPR016024">
    <property type="entry name" value="ARM-type_fold"/>
</dbReference>
<evidence type="ECO:0000256" key="6">
    <source>
        <dbReference type="SAM" id="MobiDB-lite"/>
    </source>
</evidence>
<dbReference type="InterPro" id="IPR001494">
    <property type="entry name" value="Importin-beta_N"/>
</dbReference>
<reference evidence="8" key="1">
    <citation type="submission" date="2014-02" db="EMBL/GenBank/DDBJ databases">
        <title>The Genome Sequence of Trichophyton rubrum (morphotype fischeri) CBS 288.86.</title>
        <authorList>
            <consortium name="The Broad Institute Genomics Platform"/>
            <person name="Cuomo C.A."/>
            <person name="White T.C."/>
            <person name="Graser Y."/>
            <person name="Martinez-Rossi N."/>
            <person name="Heitman J."/>
            <person name="Young S.K."/>
            <person name="Zeng Q."/>
            <person name="Gargeya S."/>
            <person name="Abouelleil A."/>
            <person name="Alvarado L."/>
            <person name="Chapman S.B."/>
            <person name="Gainer-Dewar J."/>
            <person name="Goldberg J."/>
            <person name="Griggs A."/>
            <person name="Gujja S."/>
            <person name="Hansen M."/>
            <person name="Howarth C."/>
            <person name="Imamovic A."/>
            <person name="Larimer J."/>
            <person name="Martinez D."/>
            <person name="Murphy C."/>
            <person name="Pearson M.D."/>
            <person name="Persinoti G."/>
            <person name="Poon T."/>
            <person name="Priest M."/>
            <person name="Roberts A.D."/>
            <person name="Saif S."/>
            <person name="Shea T.D."/>
            <person name="Sykes S.N."/>
            <person name="Wortman J."/>
            <person name="Nusbaum C."/>
            <person name="Birren B."/>
        </authorList>
    </citation>
    <scope>NUCLEOTIDE SEQUENCE [LARGE SCALE GENOMIC DNA]</scope>
    <source>
        <strain evidence="8">CBS 288.86</strain>
    </source>
</reference>
<dbReference type="AlphaFoldDB" id="A0A022WFR3"/>
<evidence type="ECO:0000256" key="3">
    <source>
        <dbReference type="ARBA" id="ARBA00022490"/>
    </source>
</evidence>
<evidence type="ECO:0000256" key="2">
    <source>
        <dbReference type="ARBA" id="ARBA00022448"/>
    </source>
</evidence>
<dbReference type="FunFam" id="1.25.10.10:FF:000219">
    <property type="entry name" value="Importin subunit beta-2"/>
    <property type="match status" value="1"/>
</dbReference>
<comment type="subcellular location">
    <subcellularLocation>
        <location evidence="1">Cytoplasm</location>
    </subcellularLocation>
</comment>
<organism evidence="8">
    <name type="scientific">Trichophyton rubrum CBS 288.86</name>
    <dbReference type="NCBI Taxonomy" id="1215330"/>
    <lineage>
        <taxon>Eukaryota</taxon>
        <taxon>Fungi</taxon>
        <taxon>Dikarya</taxon>
        <taxon>Ascomycota</taxon>
        <taxon>Pezizomycotina</taxon>
        <taxon>Eurotiomycetes</taxon>
        <taxon>Eurotiomycetidae</taxon>
        <taxon>Onygenales</taxon>
        <taxon>Arthrodermataceae</taxon>
        <taxon>Trichophyton</taxon>
    </lineage>
</organism>
<dbReference type="Gene3D" id="1.25.10.10">
    <property type="entry name" value="Leucine-rich Repeat Variant"/>
    <property type="match status" value="2"/>
</dbReference>
<dbReference type="Pfam" id="PF13513">
    <property type="entry name" value="HEAT_EZ"/>
    <property type="match status" value="1"/>
</dbReference>
<keyword evidence="5" id="KW-0653">Protein transport</keyword>
<protein>
    <recommendedName>
        <fullName evidence="7">Importin N-terminal domain-containing protein</fullName>
    </recommendedName>
</protein>
<feature type="domain" description="Importin N-terminal" evidence="7">
    <location>
        <begin position="32"/>
        <end position="109"/>
    </location>
</feature>
<dbReference type="EMBL" id="KK207696">
    <property type="protein sequence ID" value="EZF57235.1"/>
    <property type="molecule type" value="Genomic_DNA"/>
</dbReference>
<name>A0A022WFR3_TRIRU</name>
<evidence type="ECO:0000313" key="8">
    <source>
        <dbReference type="EMBL" id="EZF57235.1"/>
    </source>
</evidence>
<accession>A0A022WFR3</accession>
<dbReference type="Proteomes" id="UP000023758">
    <property type="component" value="Unassembled WGS sequence"/>
</dbReference>
<evidence type="ECO:0000259" key="7">
    <source>
        <dbReference type="PROSITE" id="PS50166"/>
    </source>
</evidence>
<sequence length="936" mass="103924">MAWQAEESTLAQLAGYLNDTLNARDQAVRKNAEQMLTQATSSPDFVNYLSFLLRTPQPPAAVGFDIKGYNVVRVAAAMNLKTKIKVAYQSIPPEALAYLQTASLVALGDESTHVANSAGTIMAEMIKQGGILGWPTLLEELVSLVGNASASVPSRTQEAAMTALQRICEDNHRLLQKEIQGQQPIHAILPKIMEFTASSVPKVRTMALSTVHMFIAHKSPALMQSLDTFLQCLFKVAEDPNTDVRRAVCQAFNQLAEVAPEKLIPYIDGLVNYVLMQEHSQEDPELVLDASEFWIVAGEEKQLRSALTPYLPKIIPVLLQNMVYDEEEAALIAGKADDADQQDRPEDLKPQFAKTKSDRLASAKESEDTSNGETKPAPESEDSDDDDLSDGEIEDDPEEEWTIRKSSATALDIFATVYHQPVFEIVLPYLREHLKNPSWAHREASVLALGAIADGCMLTVQPHLPELIPYLVSLLTDPEPIVRMITCWCLGRYSGWAAHLEPAEKARFFEPMMEGMLHCMLDNNKKVQEAAASGFRSLEEKSGPHIIPYCEPILRQFVLCFDKYKDRNLDVLYDCVQTLAECTMSELAKPALVSILMPCLIGRWNKAADESREIFPLLECLGYIASAYGHAFTPFAPPIFSRCTKLIYNTIMECNALANGQTTEEPNKDYFITCLDLLSAIIQAIDRQKSEELVASTQPSFFQLLAYCLQDPYYDVGMSAYAVLGDCAMVLFEQLQPFLPTIMPTLLKQLDLDQLADEDSSTGLSVVNNACWACGEISINAKSDMAPYAENLYTLLYAIMINEEIRDSVTENAAIALGRLGIGCAEQLAPRLAQYAYTFLLIMANVEFSREKVGAFAGFNQVLKQNPQALESCLPDYFSAVASMTDKPFHAPEFDDLDQSTRQVLQGYKELIPDFAAFMGTLDPNVAWRLQTAYQI</sequence>
<dbReference type="FunFam" id="1.25.10.10:FF:000313">
    <property type="entry name" value="Importin beta-2 subunit, putative"/>
    <property type="match status" value="1"/>
</dbReference>
<dbReference type="InterPro" id="IPR000357">
    <property type="entry name" value="HEAT"/>
</dbReference>
<gene>
    <name evidence="8" type="ORF">H103_00468</name>
</gene>
<dbReference type="GO" id="GO:0031267">
    <property type="term" value="F:small GTPase binding"/>
    <property type="evidence" value="ECO:0007669"/>
    <property type="project" value="InterPro"/>
</dbReference>
<dbReference type="SUPFAM" id="SSF48371">
    <property type="entry name" value="ARM repeat"/>
    <property type="match status" value="1"/>
</dbReference>
<keyword evidence="2" id="KW-0813">Transport</keyword>
<dbReference type="OrthoDB" id="951172at2759"/>
<dbReference type="GO" id="GO:0005634">
    <property type="term" value="C:nucleus"/>
    <property type="evidence" value="ECO:0007669"/>
    <property type="project" value="UniProtKB-SubCell"/>
</dbReference>
<dbReference type="GO" id="GO:0005737">
    <property type="term" value="C:cytoplasm"/>
    <property type="evidence" value="ECO:0007669"/>
    <property type="project" value="UniProtKB-SubCell"/>
</dbReference>
<dbReference type="GO" id="GO:0006606">
    <property type="term" value="P:protein import into nucleus"/>
    <property type="evidence" value="ECO:0007669"/>
    <property type="project" value="InterPro"/>
</dbReference>
<dbReference type="InterPro" id="IPR011989">
    <property type="entry name" value="ARM-like"/>
</dbReference>
<dbReference type="InterPro" id="IPR040122">
    <property type="entry name" value="Importin_beta"/>
</dbReference>
<dbReference type="PROSITE" id="PS50166">
    <property type="entry name" value="IMPORTIN_B_NT"/>
    <property type="match status" value="1"/>
</dbReference>
<proteinExistence type="predicted"/>